<dbReference type="Proteomes" id="UP001156215">
    <property type="component" value="Chromosome"/>
</dbReference>
<proteinExistence type="predicted"/>
<reference evidence="1" key="1">
    <citation type="journal article" date="2022" name="Front. Microbiol.">
        <title>New perspectives on an old grouping: The genomic and phenotypic variability of Oxalobacter formigenes and the implications for calcium oxalate stone prevention.</title>
        <authorList>
            <person name="Chmiel J.A."/>
            <person name="Carr C."/>
            <person name="Stuivenberg G.A."/>
            <person name="Venema R."/>
            <person name="Chanyi R.M."/>
            <person name="Al K.F."/>
            <person name="Giguere D."/>
            <person name="Say H."/>
            <person name="Akouris P.P."/>
            <person name="Dominguez Romero S.A."/>
            <person name="Kwong A."/>
            <person name="Tai V."/>
            <person name="Koval S.F."/>
            <person name="Razvi H."/>
            <person name="Bjazevic J."/>
            <person name="Burton J.P."/>
        </authorList>
    </citation>
    <scope>NUCLEOTIDE SEQUENCE</scope>
    <source>
        <strain evidence="1">WoOx3</strain>
    </source>
</reference>
<protein>
    <submittedName>
        <fullName evidence="1">Phage tail protein</fullName>
    </submittedName>
</protein>
<dbReference type="EMBL" id="CP098242">
    <property type="protein sequence ID" value="WAW09275.1"/>
    <property type="molecule type" value="Genomic_DNA"/>
</dbReference>
<accession>A0A9E9LTC2</accession>
<dbReference type="Pfam" id="PF06995">
    <property type="entry name" value="Phage_P2_GpU"/>
    <property type="match status" value="1"/>
</dbReference>
<gene>
    <name evidence="1" type="ORF">NB640_08345</name>
</gene>
<name>A0A9E9LTC2_9BURK</name>
<dbReference type="KEGG" id="ovb:NB640_08345"/>
<evidence type="ECO:0000313" key="1">
    <source>
        <dbReference type="EMBL" id="WAW09275.1"/>
    </source>
</evidence>
<dbReference type="InterPro" id="IPR009734">
    <property type="entry name" value="Myoviridae_GpU"/>
</dbReference>
<keyword evidence="2" id="KW-1185">Reference proteome</keyword>
<sequence>MNIMLSLGGFQFSLNTAAYQELVRSTAYRWASHDRLAQPAAKQFTGPGDDSMSLTGVIYPEWRSTRFQLDNLRSLAARGQPLLLVSGVGAVLGRWVIDKIDERQNIFAGYGIARKQGFTISIQYFDAGQQAGLLDALESLLNFFDPEATNALEIAKYDADGVLQSTTSAAGTAIGSLNTAMDGLKAVAETTSAIVLPVMNTVNNGIRMAANVRETAQQLKNSLKNINDLKTLGAQLYNISSTVATAANAGTIASRAATDLLGTITQASDPETWKAVSTAVSASGTLATGMGRSFGSLIDTARSFE</sequence>
<evidence type="ECO:0000313" key="2">
    <source>
        <dbReference type="Proteomes" id="UP001156215"/>
    </source>
</evidence>
<organism evidence="1 2">
    <name type="scientific">Oxalobacter vibrioformis</name>
    <dbReference type="NCBI Taxonomy" id="933080"/>
    <lineage>
        <taxon>Bacteria</taxon>
        <taxon>Pseudomonadati</taxon>
        <taxon>Pseudomonadota</taxon>
        <taxon>Betaproteobacteria</taxon>
        <taxon>Burkholderiales</taxon>
        <taxon>Oxalobacteraceae</taxon>
        <taxon>Oxalobacter</taxon>
    </lineage>
</organism>
<dbReference type="AlphaFoldDB" id="A0A9E9LTC2"/>
<dbReference type="RefSeq" id="WP_269308271.1">
    <property type="nucleotide sequence ID" value="NZ_CP098242.1"/>
</dbReference>